<keyword evidence="1" id="KW-0812">Transmembrane</keyword>
<feature type="transmembrane region" description="Helical" evidence="1">
    <location>
        <begin position="41"/>
        <end position="69"/>
    </location>
</feature>
<organism evidence="2">
    <name type="scientific">Los Azufres archaeal virus 2</name>
    <dbReference type="NCBI Taxonomy" id="1425359"/>
    <lineage>
        <taxon>Viruses</taxon>
    </lineage>
</organism>
<reference evidence="2" key="1">
    <citation type="submission" date="2013-08" db="EMBL/GenBank/DDBJ databases">
        <title>Identification of novel archaea and viruses from Sulfolobales-dominated Mexican hot springs metagenomes.</title>
        <authorList>
            <person name="Servin-Garciduenas L.E."/>
            <person name="Erdmann S."/>
            <person name="Peng X."/>
            <person name="Garrett R.A."/>
            <person name="Martinez-Romero E."/>
        </authorList>
    </citation>
    <scope>NUCLEOTIDE SEQUENCE</scope>
</reference>
<proteinExistence type="predicted"/>
<evidence type="ECO:0000256" key="1">
    <source>
        <dbReference type="SAM" id="Phobius"/>
    </source>
</evidence>
<protein>
    <submittedName>
        <fullName evidence="2">Uncharacterized protein</fullName>
    </submittedName>
</protein>
<gene>
    <name evidence="2" type="primary">orf13</name>
</gene>
<keyword evidence="1" id="KW-1133">Transmembrane helix</keyword>
<accession>A0A0A0P747</accession>
<evidence type="ECO:0000313" key="2">
    <source>
        <dbReference type="EMBL" id="AHA92080.1"/>
    </source>
</evidence>
<name>A0A0A0P747_9VIRU</name>
<dbReference type="EMBL" id="KF547927">
    <property type="protein sequence ID" value="AHA92080.1"/>
    <property type="molecule type" value="Genomic_DNA"/>
</dbReference>
<sequence>MASSLSFSVSSGSCCLGWFHTKGTITNLDKNAISGLNLNSFVAMITVILLGMLIIAPCLCSTLNSLLLANNFNSFSFLPLYSSIRSATLPTSRLFSNLSPSTSDSS</sequence>
<keyword evidence="1" id="KW-0472">Membrane</keyword>